<keyword evidence="1" id="KW-0808">Transferase</keyword>
<evidence type="ECO:0000256" key="2">
    <source>
        <dbReference type="ARBA" id="ARBA00022737"/>
    </source>
</evidence>
<dbReference type="Pfam" id="PF00132">
    <property type="entry name" value="Hexapep"/>
    <property type="match status" value="1"/>
</dbReference>
<keyword evidence="2" id="KW-0677">Repeat</keyword>
<dbReference type="SUPFAM" id="SSF51161">
    <property type="entry name" value="Trimeric LpxA-like enzymes"/>
    <property type="match status" value="1"/>
</dbReference>
<gene>
    <name evidence="3" type="ORF">H9712_00290</name>
</gene>
<evidence type="ECO:0000313" key="3">
    <source>
        <dbReference type="EMBL" id="HJB79407.1"/>
    </source>
</evidence>
<protein>
    <submittedName>
        <fullName evidence="3">Acetyltransferase</fullName>
    </submittedName>
</protein>
<dbReference type="PROSITE" id="PS00101">
    <property type="entry name" value="HEXAPEP_TRANSFERASES"/>
    <property type="match status" value="1"/>
</dbReference>
<dbReference type="InterPro" id="IPR011004">
    <property type="entry name" value="Trimer_LpxA-like_sf"/>
</dbReference>
<accession>A0A9D2MJN4</accession>
<dbReference type="PANTHER" id="PTHR43300:SF11">
    <property type="entry name" value="ACETYLTRANSFERASE RV3034C-RELATED"/>
    <property type="match status" value="1"/>
</dbReference>
<evidence type="ECO:0000313" key="4">
    <source>
        <dbReference type="Proteomes" id="UP000823921"/>
    </source>
</evidence>
<organism evidence="3 4">
    <name type="scientific">Candidatus Flavonifractor intestinigallinarum</name>
    <dbReference type="NCBI Taxonomy" id="2838586"/>
    <lineage>
        <taxon>Bacteria</taxon>
        <taxon>Bacillati</taxon>
        <taxon>Bacillota</taxon>
        <taxon>Clostridia</taxon>
        <taxon>Eubacteriales</taxon>
        <taxon>Oscillospiraceae</taxon>
        <taxon>Flavonifractor</taxon>
    </lineage>
</organism>
<dbReference type="GO" id="GO:0016740">
    <property type="term" value="F:transferase activity"/>
    <property type="evidence" value="ECO:0007669"/>
    <property type="project" value="UniProtKB-KW"/>
</dbReference>
<dbReference type="Gene3D" id="2.160.10.10">
    <property type="entry name" value="Hexapeptide repeat proteins"/>
    <property type="match status" value="1"/>
</dbReference>
<name>A0A9D2MJN4_9FIRM</name>
<dbReference type="CDD" id="cd03349">
    <property type="entry name" value="LbH_XAT"/>
    <property type="match status" value="1"/>
</dbReference>
<evidence type="ECO:0000256" key="1">
    <source>
        <dbReference type="ARBA" id="ARBA00022679"/>
    </source>
</evidence>
<reference evidence="3" key="2">
    <citation type="submission" date="2021-04" db="EMBL/GenBank/DDBJ databases">
        <authorList>
            <person name="Gilroy R."/>
        </authorList>
    </citation>
    <scope>NUCLEOTIDE SEQUENCE</scope>
    <source>
        <strain evidence="3">CHK192-8294</strain>
    </source>
</reference>
<dbReference type="InterPro" id="IPR017694">
    <property type="entry name" value="Phosphonate_tfrase_rpt"/>
</dbReference>
<sequence>MLDFTRTLEEDRPLIHPTCVVKNCTFGRYVELGDHCIVEETHVGDYTYLFGSNDVIYSHIGKFNSIATGVRINPVQHPAKTRAAAHHFTYRCAHYGFGPDDQALLQWRRDNHRVTTGNDVWIGHNAVIMAGVTLGHGAVVGAGAVVTHDVAPYEIVGGVPARHIGWRYDQDTIAALLRIQWWDWSHEELKERLRDFDDVAAFCAKYDPGVC</sequence>
<dbReference type="Proteomes" id="UP000823921">
    <property type="component" value="Unassembled WGS sequence"/>
</dbReference>
<dbReference type="InterPro" id="IPR001451">
    <property type="entry name" value="Hexapep"/>
</dbReference>
<comment type="caution">
    <text evidence="3">The sequence shown here is derived from an EMBL/GenBank/DDBJ whole genome shotgun (WGS) entry which is preliminary data.</text>
</comment>
<proteinExistence type="predicted"/>
<dbReference type="AlphaFoldDB" id="A0A9D2MJN4"/>
<dbReference type="NCBIfam" id="TIGR03308">
    <property type="entry name" value="phn_thr-fam"/>
    <property type="match status" value="1"/>
</dbReference>
<dbReference type="PANTHER" id="PTHR43300">
    <property type="entry name" value="ACETYLTRANSFERASE"/>
    <property type="match status" value="1"/>
</dbReference>
<dbReference type="InterPro" id="IPR018357">
    <property type="entry name" value="Hexapep_transf_CS"/>
</dbReference>
<reference evidence="3" key="1">
    <citation type="journal article" date="2021" name="PeerJ">
        <title>Extensive microbial diversity within the chicken gut microbiome revealed by metagenomics and culture.</title>
        <authorList>
            <person name="Gilroy R."/>
            <person name="Ravi A."/>
            <person name="Getino M."/>
            <person name="Pursley I."/>
            <person name="Horton D.L."/>
            <person name="Alikhan N.F."/>
            <person name="Baker D."/>
            <person name="Gharbi K."/>
            <person name="Hall N."/>
            <person name="Watson M."/>
            <person name="Adriaenssens E.M."/>
            <person name="Foster-Nyarko E."/>
            <person name="Jarju S."/>
            <person name="Secka A."/>
            <person name="Antonio M."/>
            <person name="Oren A."/>
            <person name="Chaudhuri R.R."/>
            <person name="La Ragione R."/>
            <person name="Hildebrand F."/>
            <person name="Pallen M.J."/>
        </authorList>
    </citation>
    <scope>NUCLEOTIDE SEQUENCE</scope>
    <source>
        <strain evidence="3">CHK192-8294</strain>
    </source>
</reference>
<dbReference type="EMBL" id="DWXO01000004">
    <property type="protein sequence ID" value="HJB79407.1"/>
    <property type="molecule type" value="Genomic_DNA"/>
</dbReference>
<dbReference type="InterPro" id="IPR050179">
    <property type="entry name" value="Trans_hexapeptide_repeat"/>
</dbReference>